<dbReference type="KEGG" id="obj:EIO64_04200"/>
<dbReference type="AlphaFoldDB" id="A0A4D7AI68"/>
<proteinExistence type="predicted"/>
<keyword evidence="1" id="KW-0472">Membrane</keyword>
<evidence type="ECO:0008006" key="4">
    <source>
        <dbReference type="Google" id="ProtNLM"/>
    </source>
</evidence>
<sequence>MELIIGIVVGIIIGLVVGTLIFRRRYIPVGDLRIDRSDPTSEPFLFLELGTDVRTISGMKTVTLSVRNENFLPHE</sequence>
<evidence type="ECO:0000313" key="2">
    <source>
        <dbReference type="EMBL" id="QCI58519.1"/>
    </source>
</evidence>
<evidence type="ECO:0000256" key="1">
    <source>
        <dbReference type="SAM" id="Phobius"/>
    </source>
</evidence>
<dbReference type="EMBL" id="CP034413">
    <property type="protein sequence ID" value="QCI58519.1"/>
    <property type="molecule type" value="Genomic_DNA"/>
</dbReference>
<reference evidence="3" key="1">
    <citation type="submission" date="2018-12" db="EMBL/GenBank/DDBJ databases">
        <title>Dusodibacter welbiota gen. nov., sp. nov., isolated from human faeces and emended description of the Oscillibacter genus.</title>
        <authorList>
            <person name="Le Roy T."/>
            <person name="Van der Smissen P."/>
            <person name="Delzenne N."/>
            <person name="Muccioli G."/>
            <person name="Collet J.F."/>
            <person name="Cani P.D."/>
        </authorList>
    </citation>
    <scope>NUCLEOTIDE SEQUENCE [LARGE SCALE GENOMIC DNA]</scope>
    <source>
        <strain evidence="3">J115</strain>
    </source>
</reference>
<name>A0A4D7AI68_9FIRM</name>
<keyword evidence="1" id="KW-0812">Transmembrane</keyword>
<accession>A0A4D7AI68</accession>
<dbReference type="Proteomes" id="UP000298642">
    <property type="component" value="Chromosome"/>
</dbReference>
<organism evidence="2 3">
    <name type="scientific">Dysosmobacter welbionis</name>
    <dbReference type="NCBI Taxonomy" id="2093857"/>
    <lineage>
        <taxon>Bacteria</taxon>
        <taxon>Bacillati</taxon>
        <taxon>Bacillota</taxon>
        <taxon>Clostridia</taxon>
        <taxon>Eubacteriales</taxon>
        <taxon>Oscillospiraceae</taxon>
        <taxon>Dysosmobacter</taxon>
    </lineage>
</organism>
<protein>
    <recommendedName>
        <fullName evidence="4">Beta-lactamase induction signal transducer protein</fullName>
    </recommendedName>
</protein>
<keyword evidence="1" id="KW-1133">Transmembrane helix</keyword>
<evidence type="ECO:0000313" key="3">
    <source>
        <dbReference type="Proteomes" id="UP000298642"/>
    </source>
</evidence>
<keyword evidence="3" id="KW-1185">Reference proteome</keyword>
<gene>
    <name evidence="2" type="ORF">EIO64_04200</name>
</gene>
<dbReference type="RefSeq" id="WP_136890811.1">
    <property type="nucleotide sequence ID" value="NZ_CP034413.3"/>
</dbReference>
<feature type="transmembrane region" description="Helical" evidence="1">
    <location>
        <begin position="6"/>
        <end position="23"/>
    </location>
</feature>